<keyword evidence="7" id="KW-1185">Reference proteome</keyword>
<dbReference type="Pfam" id="PF21219">
    <property type="entry name" value="USH1C_N"/>
    <property type="match status" value="1"/>
</dbReference>
<dbReference type="STRING" id="6573.A0A210PI48"/>
<keyword evidence="3" id="KW-0966">Cell projection</keyword>
<feature type="region of interest" description="Disordered" evidence="4">
    <location>
        <begin position="338"/>
        <end position="424"/>
    </location>
</feature>
<dbReference type="Pfam" id="PF00595">
    <property type="entry name" value="PDZ"/>
    <property type="match status" value="2"/>
</dbReference>
<dbReference type="InterPro" id="IPR051844">
    <property type="entry name" value="USH2_Complex_Protein"/>
</dbReference>
<evidence type="ECO:0000313" key="7">
    <source>
        <dbReference type="Proteomes" id="UP000242188"/>
    </source>
</evidence>
<dbReference type="EMBL" id="NEDP02076668">
    <property type="protein sequence ID" value="OWF36153.1"/>
    <property type="molecule type" value="Genomic_DNA"/>
</dbReference>
<dbReference type="OrthoDB" id="7734647at2759"/>
<feature type="compositionally biased region" description="Acidic residues" evidence="4">
    <location>
        <begin position="409"/>
        <end position="422"/>
    </location>
</feature>
<evidence type="ECO:0000256" key="1">
    <source>
        <dbReference type="ARBA" id="ARBA00004316"/>
    </source>
</evidence>
<feature type="domain" description="PDZ" evidence="5">
    <location>
        <begin position="211"/>
        <end position="282"/>
    </location>
</feature>
<evidence type="ECO:0000256" key="2">
    <source>
        <dbReference type="ARBA" id="ARBA00022737"/>
    </source>
</evidence>
<evidence type="ECO:0000259" key="5">
    <source>
        <dbReference type="PROSITE" id="PS50106"/>
    </source>
</evidence>
<dbReference type="Gene3D" id="1.20.1160.20">
    <property type="match status" value="1"/>
</dbReference>
<comment type="caution">
    <text evidence="6">The sequence shown here is derived from an EMBL/GenBank/DDBJ whole genome shotgun (WGS) entry which is preliminary data.</text>
</comment>
<comment type="subcellular location">
    <subcellularLocation>
        <location evidence="1">Cell projection</location>
    </subcellularLocation>
</comment>
<dbReference type="GO" id="GO:0002142">
    <property type="term" value="C:stereocilia ankle link complex"/>
    <property type="evidence" value="ECO:0007669"/>
    <property type="project" value="TreeGrafter"/>
</dbReference>
<dbReference type="Proteomes" id="UP000242188">
    <property type="component" value="Unassembled WGS sequence"/>
</dbReference>
<dbReference type="GO" id="GO:0005886">
    <property type="term" value="C:plasma membrane"/>
    <property type="evidence" value="ECO:0007669"/>
    <property type="project" value="TreeGrafter"/>
</dbReference>
<accession>A0A210PI48</accession>
<name>A0A210PI48_MIZYE</name>
<dbReference type="Gene3D" id="2.30.42.10">
    <property type="match status" value="2"/>
</dbReference>
<dbReference type="SMART" id="SM00228">
    <property type="entry name" value="PDZ"/>
    <property type="match status" value="2"/>
</dbReference>
<organism evidence="6 7">
    <name type="scientific">Mizuhopecten yessoensis</name>
    <name type="common">Japanese scallop</name>
    <name type="synonym">Patinopecten yessoensis</name>
    <dbReference type="NCBI Taxonomy" id="6573"/>
    <lineage>
        <taxon>Eukaryota</taxon>
        <taxon>Metazoa</taxon>
        <taxon>Spiralia</taxon>
        <taxon>Lophotrochozoa</taxon>
        <taxon>Mollusca</taxon>
        <taxon>Bivalvia</taxon>
        <taxon>Autobranchia</taxon>
        <taxon>Pteriomorphia</taxon>
        <taxon>Pectinida</taxon>
        <taxon>Pectinoidea</taxon>
        <taxon>Pectinidae</taxon>
        <taxon>Mizuhopecten</taxon>
    </lineage>
</organism>
<evidence type="ECO:0000256" key="4">
    <source>
        <dbReference type="SAM" id="MobiDB-lite"/>
    </source>
</evidence>
<sequence length="548" mass="61250">MAKSNAGGDFAKKVNDLVPVKDRDVVFDALKRYKSSTELQRLVQDLKTVLDDPLKMEVFEFVRPLIPAKHQMEFDRLAPTPPGRGRRIINLRRRTNESLGFAVRGGFEHGIGVFVSHVEAGSQAERQGLRVGDEIVRVNGYTISQAIHEEVLNLIKGRDAVELKVTNIGMLPVKEKQGDSLTWKYVEKRDRKKSVQRKSQQRPASEDEGEVVKLFANLRTSPSLGCSIMSGPHGQGIYIQRVGPQSLGEQIGLEVGDQILEVNGISFLDVAHNEAIVALKSSKELNLVIRKKSGIHIVQSAAVNTRTQPPKEPPKQESSLMGSQYDEEPEYAVVVKEKKAAAPPAPPPAPSAPAPPPPPPPPPFKLSPNSQKQKKRAPPPPPAPQPSLDFREELHRVNLKRQAEREERKDEDEDTLEGDDSFVEDHSFFEMQDQRPDEEQTPYSYVPIETTGAGENLWNQDVDVATRLEKILQQKQANQRQAEERQRLESDILRGRGGPLRKADLGLVGPTSGFTKQHIDEKCWTTTQANFSYFEEIIKQQDGIAWPS</sequence>
<dbReference type="PANTHER" id="PTHR23116">
    <property type="entry name" value="PDZ DOMAIN CONTAINING WHIRLIN AND HARMONIN-RELATED"/>
    <property type="match status" value="1"/>
</dbReference>
<gene>
    <name evidence="6" type="ORF">KP79_PYT18952</name>
</gene>
<feature type="compositionally biased region" description="Pro residues" evidence="4">
    <location>
        <begin position="343"/>
        <end position="365"/>
    </location>
</feature>
<feature type="domain" description="PDZ" evidence="5">
    <location>
        <begin position="88"/>
        <end position="156"/>
    </location>
</feature>
<dbReference type="InterPro" id="IPR036034">
    <property type="entry name" value="PDZ_sf"/>
</dbReference>
<keyword evidence="2" id="KW-0677">Repeat</keyword>
<dbReference type="InterPro" id="IPR001478">
    <property type="entry name" value="PDZ"/>
</dbReference>
<feature type="region of interest" description="Disordered" evidence="4">
    <location>
        <begin position="300"/>
        <end position="326"/>
    </location>
</feature>
<reference evidence="6 7" key="1">
    <citation type="journal article" date="2017" name="Nat. Ecol. Evol.">
        <title>Scallop genome provides insights into evolution of bilaterian karyotype and development.</title>
        <authorList>
            <person name="Wang S."/>
            <person name="Zhang J."/>
            <person name="Jiao W."/>
            <person name="Li J."/>
            <person name="Xun X."/>
            <person name="Sun Y."/>
            <person name="Guo X."/>
            <person name="Huan P."/>
            <person name="Dong B."/>
            <person name="Zhang L."/>
            <person name="Hu X."/>
            <person name="Sun X."/>
            <person name="Wang J."/>
            <person name="Zhao C."/>
            <person name="Wang Y."/>
            <person name="Wang D."/>
            <person name="Huang X."/>
            <person name="Wang R."/>
            <person name="Lv J."/>
            <person name="Li Y."/>
            <person name="Zhang Z."/>
            <person name="Liu B."/>
            <person name="Lu W."/>
            <person name="Hui Y."/>
            <person name="Liang J."/>
            <person name="Zhou Z."/>
            <person name="Hou R."/>
            <person name="Li X."/>
            <person name="Liu Y."/>
            <person name="Li H."/>
            <person name="Ning X."/>
            <person name="Lin Y."/>
            <person name="Zhao L."/>
            <person name="Xing Q."/>
            <person name="Dou J."/>
            <person name="Li Y."/>
            <person name="Mao J."/>
            <person name="Guo H."/>
            <person name="Dou H."/>
            <person name="Li T."/>
            <person name="Mu C."/>
            <person name="Jiang W."/>
            <person name="Fu Q."/>
            <person name="Fu X."/>
            <person name="Miao Y."/>
            <person name="Liu J."/>
            <person name="Yu Q."/>
            <person name="Li R."/>
            <person name="Liao H."/>
            <person name="Li X."/>
            <person name="Kong Y."/>
            <person name="Jiang Z."/>
            <person name="Chourrout D."/>
            <person name="Li R."/>
            <person name="Bao Z."/>
        </authorList>
    </citation>
    <scope>NUCLEOTIDE SEQUENCE [LARGE SCALE GENOMIC DNA]</scope>
    <source>
        <strain evidence="6 7">PY_sf001</strain>
    </source>
</reference>
<dbReference type="SUPFAM" id="SSF50156">
    <property type="entry name" value="PDZ domain-like"/>
    <property type="match status" value="2"/>
</dbReference>
<protein>
    <submittedName>
        <fullName evidence="6">Harmonin</fullName>
    </submittedName>
</protein>
<feature type="compositionally biased region" description="Basic and acidic residues" evidence="4">
    <location>
        <begin position="389"/>
        <end position="408"/>
    </location>
</feature>
<dbReference type="PANTHER" id="PTHR23116:SF36">
    <property type="entry name" value="HARMONIN"/>
    <property type="match status" value="1"/>
</dbReference>
<dbReference type="GO" id="GO:0032426">
    <property type="term" value="C:stereocilium tip"/>
    <property type="evidence" value="ECO:0007669"/>
    <property type="project" value="TreeGrafter"/>
</dbReference>
<evidence type="ECO:0000313" key="6">
    <source>
        <dbReference type="EMBL" id="OWF36153.1"/>
    </source>
</evidence>
<dbReference type="GO" id="GO:0005929">
    <property type="term" value="C:cilium"/>
    <property type="evidence" value="ECO:0007669"/>
    <property type="project" value="TreeGrafter"/>
</dbReference>
<proteinExistence type="predicted"/>
<dbReference type="CDD" id="cd06737">
    <property type="entry name" value="PDZ1_harmonin"/>
    <property type="match status" value="1"/>
</dbReference>
<dbReference type="AlphaFoldDB" id="A0A210PI48"/>
<evidence type="ECO:0000256" key="3">
    <source>
        <dbReference type="ARBA" id="ARBA00023273"/>
    </source>
</evidence>
<dbReference type="InterPro" id="IPR030237">
    <property type="entry name" value="Harmonin_N"/>
</dbReference>
<dbReference type="PROSITE" id="PS50106">
    <property type="entry name" value="PDZ"/>
    <property type="match status" value="2"/>
</dbReference>